<keyword evidence="2" id="KW-1185">Reference proteome</keyword>
<sequence length="138" mass="14676">MDQVAPALRLACDAIRRIAFGDDPAEFLQFLLPFRRGPVLAVEMTAAMARDLMPLEMGAPDIVEPLGDLLLGEGEADIGAAGRHVRRLVAGAVGALEQEDAGEEIGKARPGLLSESAAALPQMISVRSVKGNQHILRR</sequence>
<accession>A0ABQ0GX34</accession>
<gene>
    <name evidence="1" type="ORF">PPNSA23_11580</name>
</gene>
<reference evidence="1 2" key="1">
    <citation type="submission" date="2024-10" db="EMBL/GenBank/DDBJ databases">
        <title>Isolation, draft genome sequencing and identification of Phyllobacterium sp. NSA23, isolated from leaf soil.</title>
        <authorList>
            <person name="Akita H."/>
        </authorList>
    </citation>
    <scope>NUCLEOTIDE SEQUENCE [LARGE SCALE GENOMIC DNA]</scope>
    <source>
        <strain evidence="1 2">NSA23</strain>
    </source>
</reference>
<dbReference type="EMBL" id="BAAFZP010000001">
    <property type="protein sequence ID" value="GAB1581215.1"/>
    <property type="molecule type" value="Genomic_DNA"/>
</dbReference>
<name>A0ABQ0GX34_9HYPH</name>
<proteinExistence type="predicted"/>
<evidence type="ECO:0000313" key="1">
    <source>
        <dbReference type="EMBL" id="GAB1581215.1"/>
    </source>
</evidence>
<evidence type="ECO:0000313" key="2">
    <source>
        <dbReference type="Proteomes" id="UP001628091"/>
    </source>
</evidence>
<organism evidence="1 2">
    <name type="scientific">Phyllobacterium phragmitis</name>
    <dbReference type="NCBI Taxonomy" id="2670329"/>
    <lineage>
        <taxon>Bacteria</taxon>
        <taxon>Pseudomonadati</taxon>
        <taxon>Pseudomonadota</taxon>
        <taxon>Alphaproteobacteria</taxon>
        <taxon>Hyphomicrobiales</taxon>
        <taxon>Phyllobacteriaceae</taxon>
        <taxon>Phyllobacterium</taxon>
    </lineage>
</organism>
<protein>
    <submittedName>
        <fullName evidence="1">Uncharacterized protein</fullName>
    </submittedName>
</protein>
<comment type="caution">
    <text evidence="1">The sequence shown here is derived from an EMBL/GenBank/DDBJ whole genome shotgun (WGS) entry which is preliminary data.</text>
</comment>
<dbReference type="Proteomes" id="UP001628091">
    <property type="component" value="Unassembled WGS sequence"/>
</dbReference>